<gene>
    <name evidence="2" type="ORF">FD22_GL000853</name>
</gene>
<dbReference type="NCBIfam" id="TIGR01716">
    <property type="entry name" value="RGG_Cterm"/>
    <property type="match status" value="1"/>
</dbReference>
<dbReference type="GO" id="GO:0003677">
    <property type="term" value="F:DNA binding"/>
    <property type="evidence" value="ECO:0007669"/>
    <property type="project" value="InterPro"/>
</dbReference>
<dbReference type="CDD" id="cd00093">
    <property type="entry name" value="HTH_XRE"/>
    <property type="match status" value="1"/>
</dbReference>
<dbReference type="InterPro" id="IPR011990">
    <property type="entry name" value="TPR-like_helical_dom_sf"/>
</dbReference>
<evidence type="ECO:0000313" key="3">
    <source>
        <dbReference type="Proteomes" id="UP000051181"/>
    </source>
</evidence>
<comment type="caution">
    <text evidence="2">The sequence shown here is derived from an EMBL/GenBank/DDBJ whole genome shotgun (WGS) entry which is preliminary data.</text>
</comment>
<dbReference type="InterPro" id="IPR010982">
    <property type="entry name" value="Lambda_DNA-bd_dom_sf"/>
</dbReference>
<dbReference type="SUPFAM" id="SSF47413">
    <property type="entry name" value="lambda repressor-like DNA-binding domains"/>
    <property type="match status" value="1"/>
</dbReference>
<dbReference type="InterPro" id="IPR053163">
    <property type="entry name" value="HTH-type_regulator_Rgg"/>
</dbReference>
<dbReference type="RefSeq" id="WP_010011992.1">
    <property type="nucleotide sequence ID" value="NZ_AZCN01000021.1"/>
</dbReference>
<feature type="domain" description="HTH cro/C1-type" evidence="1">
    <location>
        <begin position="8"/>
        <end position="61"/>
    </location>
</feature>
<dbReference type="PANTHER" id="PTHR37038">
    <property type="entry name" value="TRANSCRIPTIONAL REGULATOR-RELATED"/>
    <property type="match status" value="1"/>
</dbReference>
<dbReference type="Pfam" id="PF01381">
    <property type="entry name" value="HTH_3"/>
    <property type="match status" value="1"/>
</dbReference>
<reference evidence="2 3" key="1">
    <citation type="journal article" date="2015" name="Genome Announc.">
        <title>Expanding the biotechnology potential of lactobacilli through comparative genomics of 213 strains and associated genera.</title>
        <authorList>
            <person name="Sun Z."/>
            <person name="Harris H.M."/>
            <person name="McCann A."/>
            <person name="Guo C."/>
            <person name="Argimon S."/>
            <person name="Zhang W."/>
            <person name="Yang X."/>
            <person name="Jeffery I.B."/>
            <person name="Cooney J.C."/>
            <person name="Kagawa T.F."/>
            <person name="Liu W."/>
            <person name="Song Y."/>
            <person name="Salvetti E."/>
            <person name="Wrobel A."/>
            <person name="Rasinkangas P."/>
            <person name="Parkhill J."/>
            <person name="Rea M.C."/>
            <person name="O'Sullivan O."/>
            <person name="Ritari J."/>
            <person name="Douillard F.P."/>
            <person name="Paul Ross R."/>
            <person name="Yang R."/>
            <person name="Briner A.E."/>
            <person name="Felis G.E."/>
            <person name="de Vos W.M."/>
            <person name="Barrangou R."/>
            <person name="Klaenhammer T.R."/>
            <person name="Caufield P.W."/>
            <person name="Cui Y."/>
            <person name="Zhang H."/>
            <person name="O'Toole P.W."/>
        </authorList>
    </citation>
    <scope>NUCLEOTIDE SEQUENCE [LARGE SCALE GENOMIC DNA]</scope>
    <source>
        <strain evidence="2 3">DSM 20001</strain>
    </source>
</reference>
<dbReference type="InterPro" id="IPR001387">
    <property type="entry name" value="Cro/C1-type_HTH"/>
</dbReference>
<protein>
    <submittedName>
        <fullName evidence="2">XRE family transcriptional regulator</fullName>
    </submittedName>
</protein>
<name>A0A0R1FBP4_9LACO</name>
<evidence type="ECO:0000259" key="1">
    <source>
        <dbReference type="PROSITE" id="PS50943"/>
    </source>
</evidence>
<dbReference type="GeneID" id="65917908"/>
<dbReference type="SMART" id="SM00530">
    <property type="entry name" value="HTH_XRE"/>
    <property type="match status" value="1"/>
</dbReference>
<dbReference type="Pfam" id="PF21259">
    <property type="entry name" value="Rgg_C"/>
    <property type="match status" value="1"/>
</dbReference>
<dbReference type="EMBL" id="AZCN01000021">
    <property type="protein sequence ID" value="KRK17875.1"/>
    <property type="molecule type" value="Genomic_DNA"/>
</dbReference>
<dbReference type="PROSITE" id="PS50943">
    <property type="entry name" value="HTH_CROC1"/>
    <property type="match status" value="1"/>
</dbReference>
<dbReference type="eggNOG" id="COG1396">
    <property type="taxonomic scope" value="Bacteria"/>
</dbReference>
<dbReference type="PATRIC" id="fig|913848.6.peg.883"/>
<accession>A0A0R1FBP4</accession>
<proteinExistence type="predicted"/>
<evidence type="ECO:0000313" key="2">
    <source>
        <dbReference type="EMBL" id="KRK17875.1"/>
    </source>
</evidence>
<dbReference type="InterPro" id="IPR010057">
    <property type="entry name" value="Transcription_activator_Rgg_C"/>
</dbReference>
<organism evidence="2 3">
    <name type="scientific">Loigolactobacillus coryniformis subsp. coryniformis KCTC 3167 = DSM 20001</name>
    <dbReference type="NCBI Taxonomy" id="913848"/>
    <lineage>
        <taxon>Bacteria</taxon>
        <taxon>Bacillati</taxon>
        <taxon>Bacillota</taxon>
        <taxon>Bacilli</taxon>
        <taxon>Lactobacillales</taxon>
        <taxon>Lactobacillaceae</taxon>
        <taxon>Loigolactobacillus</taxon>
    </lineage>
</organism>
<sequence>MQTIGAVLRSLRQDKGLTQAQLAHGIMSRSHLSELEHQNYYPTYDKFLRLVNRLGLSLDEFQRELTLQQENEADYYAHRSNDLVNQCDFIGLANFLKTEFTVEIAQRSLYLQHKRLTLLGELEFHQQAGQIDHAKYRSLFTYLLNTAHWHEYEIRLLTNSIFLAEYPLAKTLGNKMSKKIASHELYGREKNIPILFNNLAELALQNNDPHQAVIYCDLAQHFAHQMNDLYNQLLATINRSLAAAILTQQADSHLATNLTILQEFGYPQVYQHYQQLIQQLHVPQPKK</sequence>
<dbReference type="Gene3D" id="1.25.40.10">
    <property type="entry name" value="Tetratricopeptide repeat domain"/>
    <property type="match status" value="1"/>
</dbReference>
<dbReference type="AlphaFoldDB" id="A0A0R1FBP4"/>
<dbReference type="Proteomes" id="UP000051181">
    <property type="component" value="Unassembled WGS sequence"/>
</dbReference>